<dbReference type="HAMAP" id="MF_00945_B">
    <property type="entry name" value="NusA_B"/>
    <property type="match status" value="1"/>
</dbReference>
<evidence type="ECO:0000256" key="7">
    <source>
        <dbReference type="HAMAP-Rule" id="MF_00945"/>
    </source>
</evidence>
<dbReference type="Pfam" id="PF13184">
    <property type="entry name" value="KH_NusA_1st"/>
    <property type="match status" value="1"/>
</dbReference>
<dbReference type="Gene3D" id="2.40.50.140">
    <property type="entry name" value="Nucleic acid-binding proteins"/>
    <property type="match status" value="1"/>
</dbReference>
<evidence type="ECO:0000259" key="8">
    <source>
        <dbReference type="PROSITE" id="PS50126"/>
    </source>
</evidence>
<keyword evidence="5 7" id="KW-0805">Transcription regulation</keyword>
<evidence type="ECO:0000313" key="10">
    <source>
        <dbReference type="Proteomes" id="UP000216312"/>
    </source>
</evidence>
<dbReference type="SUPFAM" id="SSF54814">
    <property type="entry name" value="Prokaryotic type KH domain (KH-domain type II)"/>
    <property type="match status" value="2"/>
</dbReference>
<dbReference type="PANTHER" id="PTHR22648">
    <property type="entry name" value="TRANSCRIPTION TERMINATION FACTOR NUSA"/>
    <property type="match status" value="1"/>
</dbReference>
<evidence type="ECO:0000256" key="2">
    <source>
        <dbReference type="ARBA" id="ARBA00022490"/>
    </source>
</evidence>
<dbReference type="InterPro" id="IPR009019">
    <property type="entry name" value="KH_sf_prok-type"/>
</dbReference>
<keyword evidence="3 7" id="KW-0889">Transcription antitermination</keyword>
<dbReference type="GO" id="GO:0031564">
    <property type="term" value="P:transcription antitermination"/>
    <property type="evidence" value="ECO:0007669"/>
    <property type="project" value="UniProtKB-UniRule"/>
</dbReference>
<dbReference type="InterPro" id="IPR003029">
    <property type="entry name" value="S1_domain"/>
</dbReference>
<dbReference type="SMART" id="SM00316">
    <property type="entry name" value="S1"/>
    <property type="match status" value="1"/>
</dbReference>
<organism evidence="9 10">
    <name type="scientific">candidate division WOR-3 bacterium 4484_18</name>
    <dbReference type="NCBI Taxonomy" id="2020626"/>
    <lineage>
        <taxon>Bacteria</taxon>
        <taxon>Bacteria division WOR-3</taxon>
    </lineage>
</organism>
<evidence type="ECO:0000256" key="4">
    <source>
        <dbReference type="ARBA" id="ARBA00022884"/>
    </source>
</evidence>
<comment type="similarity">
    <text evidence="7">Belongs to the NusA family.</text>
</comment>
<evidence type="ECO:0000256" key="5">
    <source>
        <dbReference type="ARBA" id="ARBA00023015"/>
    </source>
</evidence>
<dbReference type="AlphaFoldDB" id="A0A257LX19"/>
<comment type="function">
    <text evidence="7">Participates in both transcription termination and antitermination.</text>
</comment>
<keyword evidence="6 7" id="KW-0804">Transcription</keyword>
<comment type="caution">
    <text evidence="9">The sequence shown here is derived from an EMBL/GenBank/DDBJ whole genome shotgun (WGS) entry which is preliminary data.</text>
</comment>
<dbReference type="SUPFAM" id="SSF69705">
    <property type="entry name" value="Transcription factor NusA, N-terminal domain"/>
    <property type="match status" value="1"/>
</dbReference>
<dbReference type="InterPro" id="IPR012340">
    <property type="entry name" value="NA-bd_OB-fold"/>
</dbReference>
<dbReference type="Pfam" id="PF26594">
    <property type="entry name" value="KH_NusA_2nd"/>
    <property type="match status" value="1"/>
</dbReference>
<dbReference type="InterPro" id="IPR025249">
    <property type="entry name" value="TF_NusA_KH_1st"/>
</dbReference>
<dbReference type="SUPFAM" id="SSF50249">
    <property type="entry name" value="Nucleic acid-binding proteins"/>
    <property type="match status" value="1"/>
</dbReference>
<dbReference type="InterPro" id="IPR058582">
    <property type="entry name" value="KH_NusA_2nd"/>
</dbReference>
<dbReference type="PANTHER" id="PTHR22648:SF0">
    <property type="entry name" value="TRANSCRIPTION TERMINATION_ANTITERMINATION PROTEIN NUSA"/>
    <property type="match status" value="1"/>
</dbReference>
<dbReference type="GO" id="GO:0003723">
    <property type="term" value="F:RNA binding"/>
    <property type="evidence" value="ECO:0007669"/>
    <property type="project" value="UniProtKB-UniRule"/>
</dbReference>
<name>A0A257LX19_UNCW3</name>
<dbReference type="PROSITE" id="PS50126">
    <property type="entry name" value="S1"/>
    <property type="match status" value="1"/>
</dbReference>
<dbReference type="NCBIfam" id="TIGR01953">
    <property type="entry name" value="NusA"/>
    <property type="match status" value="1"/>
</dbReference>
<proteinExistence type="inferred from homology"/>
<sequence>MSRALTQAIRDIADERQLPWELVREIFEESLKEAIARKMDLTGDIQIRTSETTGDIRIVITQKVVHRPKEPGEITLRQARKYDPDTKVGDTIQISLAPEDFPRSVVIVAKQLLLERIEKEERHRIAEEYRKKVGILVAGTVQKIDRYNILVNLGGAEAILPVSEEIPGEHNYFRQGGNIRAVVLRVDEKDNIILSRTHPSFLKRLMEFEIPEIADGVVEIKAIARIPGKRAKVAVASNDPKVDPVGACVGNKGWRIKPIVKELQGEKIDVLQWSDELVVLVSRALSGARIITQKVDNERKEITVVVEPEDLPKAIGKSGQNAYLASRLVDYDIDIFSPEEYERESVLNIAEFTDDIKGRLIKHNLCE</sequence>
<dbReference type="GO" id="GO:0003700">
    <property type="term" value="F:DNA-binding transcription factor activity"/>
    <property type="evidence" value="ECO:0007669"/>
    <property type="project" value="InterPro"/>
</dbReference>
<dbReference type="InterPro" id="IPR010213">
    <property type="entry name" value="TF_NusA"/>
</dbReference>
<dbReference type="EMBL" id="NMUJ01000003">
    <property type="protein sequence ID" value="OYV03506.1"/>
    <property type="molecule type" value="Genomic_DNA"/>
</dbReference>
<dbReference type="GO" id="GO:0005829">
    <property type="term" value="C:cytosol"/>
    <property type="evidence" value="ECO:0007669"/>
    <property type="project" value="TreeGrafter"/>
</dbReference>
<comment type="subcellular location">
    <subcellularLocation>
        <location evidence="7">Cytoplasm</location>
    </subcellularLocation>
</comment>
<accession>A0A257LX19</accession>
<evidence type="ECO:0000256" key="3">
    <source>
        <dbReference type="ARBA" id="ARBA00022814"/>
    </source>
</evidence>
<evidence type="ECO:0000313" key="9">
    <source>
        <dbReference type="EMBL" id="OYV03506.1"/>
    </source>
</evidence>
<dbReference type="Gene3D" id="3.30.300.20">
    <property type="match status" value="2"/>
</dbReference>
<feature type="domain" description="S1 motif" evidence="8">
    <location>
        <begin position="134"/>
        <end position="197"/>
    </location>
</feature>
<dbReference type="Gene3D" id="3.30.1480.10">
    <property type="entry name" value="NusA, N-terminal domain"/>
    <property type="match status" value="1"/>
</dbReference>
<comment type="subunit">
    <text evidence="7">Monomer. Binds directly to the core enzyme of the DNA-dependent RNA polymerase and to nascent RNA.</text>
</comment>
<dbReference type="FunFam" id="3.30.300.20:FF:000002">
    <property type="entry name" value="Transcription termination/antitermination protein NusA"/>
    <property type="match status" value="1"/>
</dbReference>
<gene>
    <name evidence="7 9" type="primary">nusA</name>
    <name evidence="9" type="ORF">CGW93_00285</name>
</gene>
<dbReference type="InterPro" id="IPR013735">
    <property type="entry name" value="TF_NusA_N"/>
</dbReference>
<keyword evidence="1 7" id="KW-0806">Transcription termination</keyword>
<keyword evidence="4 7" id="KW-0694">RNA-binding</keyword>
<protein>
    <recommendedName>
        <fullName evidence="7">Transcription termination/antitermination protein NusA</fullName>
    </recommendedName>
</protein>
<dbReference type="InterPro" id="IPR036555">
    <property type="entry name" value="NusA_N_sf"/>
</dbReference>
<reference evidence="10" key="1">
    <citation type="submission" date="2017-07" db="EMBL/GenBank/DDBJ databases">
        <title>Novel pathways for hydrocarbon cycling and metabolic interdependencies in hydrothermal sediment communities.</title>
        <authorList>
            <person name="Dombrowski N."/>
            <person name="Seitz K."/>
            <person name="Teske A."/>
            <person name="Baker B."/>
        </authorList>
    </citation>
    <scope>NUCLEOTIDE SEQUENCE [LARGE SCALE GENOMIC DNA]</scope>
</reference>
<dbReference type="GO" id="GO:0006353">
    <property type="term" value="P:DNA-templated transcription termination"/>
    <property type="evidence" value="ECO:0007669"/>
    <property type="project" value="UniProtKB-UniRule"/>
</dbReference>
<dbReference type="InterPro" id="IPR030842">
    <property type="entry name" value="TF_NusA_bacterial"/>
</dbReference>
<dbReference type="InterPro" id="IPR015946">
    <property type="entry name" value="KH_dom-like_a/b"/>
</dbReference>
<evidence type="ECO:0000256" key="6">
    <source>
        <dbReference type="ARBA" id="ARBA00023163"/>
    </source>
</evidence>
<dbReference type="CDD" id="cd02134">
    <property type="entry name" value="KH-II_NusA_rpt1"/>
    <property type="match status" value="1"/>
</dbReference>
<dbReference type="CDD" id="cd04455">
    <property type="entry name" value="S1_NusA"/>
    <property type="match status" value="1"/>
</dbReference>
<dbReference type="Pfam" id="PF08529">
    <property type="entry name" value="NusA_N"/>
    <property type="match status" value="1"/>
</dbReference>
<dbReference type="Proteomes" id="UP000216312">
    <property type="component" value="Unassembled WGS sequence"/>
</dbReference>
<evidence type="ECO:0000256" key="1">
    <source>
        <dbReference type="ARBA" id="ARBA00022472"/>
    </source>
</evidence>
<keyword evidence="2 7" id="KW-0963">Cytoplasm</keyword>